<keyword evidence="3" id="KW-0472">Membrane</keyword>
<gene>
    <name evidence="4" type="ORF">K8V01_03425</name>
</gene>
<evidence type="ECO:0000313" key="5">
    <source>
        <dbReference type="Proteomes" id="UP000760668"/>
    </source>
</evidence>
<organism evidence="4 5">
    <name type="scientific">Pseudoflavonifractor capillosus</name>
    <dbReference type="NCBI Taxonomy" id="106588"/>
    <lineage>
        <taxon>Bacteria</taxon>
        <taxon>Bacillati</taxon>
        <taxon>Bacillota</taxon>
        <taxon>Clostridia</taxon>
        <taxon>Eubacteriales</taxon>
        <taxon>Oscillospiraceae</taxon>
        <taxon>Pseudoflavonifractor</taxon>
    </lineage>
</organism>
<reference evidence="4" key="1">
    <citation type="journal article" date="2021" name="PeerJ">
        <title>Extensive microbial diversity within the chicken gut microbiome revealed by metagenomics and culture.</title>
        <authorList>
            <person name="Gilroy R."/>
            <person name="Ravi A."/>
            <person name="Getino M."/>
            <person name="Pursley I."/>
            <person name="Horton D.L."/>
            <person name="Alikhan N.F."/>
            <person name="Baker D."/>
            <person name="Gharbi K."/>
            <person name="Hall N."/>
            <person name="Watson M."/>
            <person name="Adriaenssens E.M."/>
            <person name="Foster-Nyarko E."/>
            <person name="Jarju S."/>
            <person name="Secka A."/>
            <person name="Antonio M."/>
            <person name="Oren A."/>
            <person name="Chaudhuri R.R."/>
            <person name="La Ragione R."/>
            <person name="Hildebrand F."/>
            <person name="Pallen M.J."/>
        </authorList>
    </citation>
    <scope>NUCLEOTIDE SEQUENCE</scope>
    <source>
        <strain evidence="4">CHK179-5677</strain>
    </source>
</reference>
<proteinExistence type="inferred from homology"/>
<dbReference type="RefSeq" id="WP_295368164.1">
    <property type="nucleotide sequence ID" value="NZ_DYUC01000025.1"/>
</dbReference>
<reference evidence="4" key="2">
    <citation type="submission" date="2021-09" db="EMBL/GenBank/DDBJ databases">
        <authorList>
            <person name="Gilroy R."/>
        </authorList>
    </citation>
    <scope>NUCLEOTIDE SEQUENCE</scope>
    <source>
        <strain evidence="4">CHK179-5677</strain>
    </source>
</reference>
<protein>
    <submittedName>
        <fullName evidence="4">DUF881 domain-containing protein</fullName>
    </submittedName>
</protein>
<dbReference type="PANTHER" id="PTHR37313">
    <property type="entry name" value="UPF0749 PROTEIN RV1825"/>
    <property type="match status" value="1"/>
</dbReference>
<dbReference type="AlphaFoldDB" id="A0A921ML31"/>
<feature type="coiled-coil region" evidence="2">
    <location>
        <begin position="48"/>
        <end position="103"/>
    </location>
</feature>
<keyword evidence="2" id="KW-0175">Coiled coil</keyword>
<evidence type="ECO:0000256" key="1">
    <source>
        <dbReference type="ARBA" id="ARBA00009108"/>
    </source>
</evidence>
<keyword evidence="3" id="KW-1133">Transmembrane helix</keyword>
<name>A0A921ML31_9FIRM</name>
<dbReference type="Pfam" id="PF05949">
    <property type="entry name" value="DUF881"/>
    <property type="match status" value="1"/>
</dbReference>
<dbReference type="PANTHER" id="PTHR37313:SF2">
    <property type="entry name" value="UPF0749 PROTEIN YLXX"/>
    <property type="match status" value="1"/>
</dbReference>
<dbReference type="Proteomes" id="UP000760668">
    <property type="component" value="Unassembled WGS sequence"/>
</dbReference>
<accession>A0A921ML31</accession>
<evidence type="ECO:0000256" key="2">
    <source>
        <dbReference type="SAM" id="Coils"/>
    </source>
</evidence>
<comment type="caution">
    <text evidence="4">The sequence shown here is derived from an EMBL/GenBank/DDBJ whole genome shotgun (WGS) entry which is preliminary data.</text>
</comment>
<dbReference type="Gene3D" id="3.30.70.1880">
    <property type="entry name" value="Protein of unknown function DUF881"/>
    <property type="match status" value="1"/>
</dbReference>
<dbReference type="InterPro" id="IPR010273">
    <property type="entry name" value="DUF881"/>
</dbReference>
<keyword evidence="3" id="KW-0812">Transmembrane</keyword>
<sequence length="256" mass="27428">MERTERRKKNWGELAIGGVCVLLGILLSVQLRSVKVNSAADATNAGRLETLQQLYNETVDSLESTRAQLEQAQAELQTYRDAAASGSSESEALRAEVDKLEMEAGLVEVVGPGVMVSLQDSSAANVTGDEADYLIHDNDLLSVLNELRDAGAEAISLNGERIMATTEIRCAGSVVIVNGRRYTAPFVFNAIGDPNTLYSALTMRNGVVDVLGQWKIEVKVTPSEMLTVPAYNGVIDFQYAKPSTAQSEDTEGGAVG</sequence>
<comment type="similarity">
    <text evidence="1">Belongs to the UPF0749 family.</text>
</comment>
<evidence type="ECO:0000256" key="3">
    <source>
        <dbReference type="SAM" id="Phobius"/>
    </source>
</evidence>
<dbReference type="EMBL" id="DYUC01000025">
    <property type="protein sequence ID" value="HJG86071.1"/>
    <property type="molecule type" value="Genomic_DNA"/>
</dbReference>
<feature type="transmembrane region" description="Helical" evidence="3">
    <location>
        <begin position="12"/>
        <end position="31"/>
    </location>
</feature>
<evidence type="ECO:0000313" key="4">
    <source>
        <dbReference type="EMBL" id="HJG86071.1"/>
    </source>
</evidence>